<feature type="region of interest" description="Disordered" evidence="1">
    <location>
        <begin position="77"/>
        <end position="156"/>
    </location>
</feature>
<proteinExistence type="predicted"/>
<reference evidence="2 3" key="1">
    <citation type="submission" date="2024-01" db="EMBL/GenBank/DDBJ databases">
        <title>The genomes of 5 underutilized Papilionoideae crops provide insights into root nodulation and disease resistanc.</title>
        <authorList>
            <person name="Yuan L."/>
        </authorList>
    </citation>
    <scope>NUCLEOTIDE SEQUENCE [LARGE SCALE GENOMIC DNA]</scope>
    <source>
        <strain evidence="2">ZHUSHIDOU_FW_LH</strain>
        <tissue evidence="2">Leaf</tissue>
    </source>
</reference>
<organism evidence="2 3">
    <name type="scientific">Crotalaria pallida</name>
    <name type="common">Smooth rattlebox</name>
    <name type="synonym">Crotalaria striata</name>
    <dbReference type="NCBI Taxonomy" id="3830"/>
    <lineage>
        <taxon>Eukaryota</taxon>
        <taxon>Viridiplantae</taxon>
        <taxon>Streptophyta</taxon>
        <taxon>Embryophyta</taxon>
        <taxon>Tracheophyta</taxon>
        <taxon>Spermatophyta</taxon>
        <taxon>Magnoliopsida</taxon>
        <taxon>eudicotyledons</taxon>
        <taxon>Gunneridae</taxon>
        <taxon>Pentapetalae</taxon>
        <taxon>rosids</taxon>
        <taxon>fabids</taxon>
        <taxon>Fabales</taxon>
        <taxon>Fabaceae</taxon>
        <taxon>Papilionoideae</taxon>
        <taxon>50 kb inversion clade</taxon>
        <taxon>genistoids sensu lato</taxon>
        <taxon>core genistoids</taxon>
        <taxon>Crotalarieae</taxon>
        <taxon>Crotalaria</taxon>
    </lineage>
</organism>
<dbReference type="Proteomes" id="UP001372338">
    <property type="component" value="Unassembled WGS sequence"/>
</dbReference>
<evidence type="ECO:0000313" key="2">
    <source>
        <dbReference type="EMBL" id="KAK7261407.1"/>
    </source>
</evidence>
<dbReference type="AlphaFoldDB" id="A0AAN9EPK7"/>
<accession>A0AAN9EPK7</accession>
<feature type="compositionally biased region" description="Basic and acidic residues" evidence="1">
    <location>
        <begin position="125"/>
        <end position="136"/>
    </location>
</feature>
<feature type="region of interest" description="Disordered" evidence="1">
    <location>
        <begin position="191"/>
        <end position="215"/>
    </location>
</feature>
<feature type="compositionally biased region" description="Basic and acidic residues" evidence="1">
    <location>
        <begin position="191"/>
        <end position="200"/>
    </location>
</feature>
<evidence type="ECO:0000256" key="1">
    <source>
        <dbReference type="SAM" id="MobiDB-lite"/>
    </source>
</evidence>
<feature type="compositionally biased region" description="Basic residues" evidence="1">
    <location>
        <begin position="102"/>
        <end position="111"/>
    </location>
</feature>
<dbReference type="EMBL" id="JAYWIO010000005">
    <property type="protein sequence ID" value="KAK7261407.1"/>
    <property type="molecule type" value="Genomic_DNA"/>
</dbReference>
<comment type="caution">
    <text evidence="2">The sequence shown here is derived from an EMBL/GenBank/DDBJ whole genome shotgun (WGS) entry which is preliminary data.</text>
</comment>
<gene>
    <name evidence="2" type="ORF">RIF29_27717</name>
</gene>
<feature type="compositionally biased region" description="Polar residues" evidence="1">
    <location>
        <begin position="203"/>
        <end position="215"/>
    </location>
</feature>
<keyword evidence="3" id="KW-1185">Reference proteome</keyword>
<name>A0AAN9EPK7_CROPI</name>
<sequence>MKANRNCPPHGEFQGYKECFYDDPLETSPAFTPIESATEAHVESASAIGYTPIESATEPQVEIASATAYTPIESSYVPSEAHDASESATIANNAKPEMPKVSKTKRGKRTRAVTGESSKASIDPKATDSEIHEPKSKRGSGTMMATTEPMATDSAPRTYDQILNLLNEPEIKNMVKALSNTYDMMQMAREAEAEKKKALENDGPSTQFSTTKEKK</sequence>
<evidence type="ECO:0000313" key="3">
    <source>
        <dbReference type="Proteomes" id="UP001372338"/>
    </source>
</evidence>
<protein>
    <submittedName>
        <fullName evidence="2">Uncharacterized protein</fullName>
    </submittedName>
</protein>